<dbReference type="InterPro" id="IPR036291">
    <property type="entry name" value="NAD(P)-bd_dom_sf"/>
</dbReference>
<proteinExistence type="predicted"/>
<dbReference type="GeneID" id="24255764"/>
<dbReference type="PATRIC" id="fig|1028800.3.peg.184"/>
<dbReference type="HOGENOM" id="CLU_007383_1_7_5"/>
<feature type="domain" description="NAD(P)-binding" evidence="1">
    <location>
        <begin position="23"/>
        <end position="331"/>
    </location>
</feature>
<dbReference type="SUPFAM" id="SSF51735">
    <property type="entry name" value="NAD(P)-binding Rossmann-fold domains"/>
    <property type="match status" value="1"/>
</dbReference>
<dbReference type="OrthoDB" id="9801785at2"/>
<reference evidence="3" key="1">
    <citation type="journal article" date="2014" name="BMC Genomics">
        <title>Genome sequencing of two Neorhizobium galegae strains reveals a noeT gene responsible for the unusual acetylation of the nodulation factors.</title>
        <authorList>
            <person name="Osterman J."/>
            <person name="Marsh J."/>
            <person name="Laine P.K."/>
            <person name="Zeng Z."/>
            <person name="Alatalo E."/>
            <person name="Sullivan J.T."/>
            <person name="Young J.P."/>
            <person name="Thomas-Oates J."/>
            <person name="Paulin L."/>
            <person name="Lindstrom K."/>
        </authorList>
    </citation>
    <scope>NUCLEOTIDE SEQUENCE [LARGE SCALE GENOMIC DNA]</scope>
    <source>
        <strain evidence="3">HAMBI 540</strain>
    </source>
</reference>
<dbReference type="CDD" id="cd05252">
    <property type="entry name" value="CDP_GD_SDR_e"/>
    <property type="match status" value="1"/>
</dbReference>
<dbReference type="Proteomes" id="UP000028181">
    <property type="component" value="Chromosome I"/>
</dbReference>
<dbReference type="Gene3D" id="3.90.25.10">
    <property type="entry name" value="UDP-galactose 4-epimerase, domain 1"/>
    <property type="match status" value="1"/>
</dbReference>
<dbReference type="eggNOG" id="COG0451">
    <property type="taxonomic scope" value="Bacteria"/>
</dbReference>
<dbReference type="NCBIfam" id="TIGR02622">
    <property type="entry name" value="CDP_4_6_dhtase"/>
    <property type="match status" value="1"/>
</dbReference>
<evidence type="ECO:0000313" key="2">
    <source>
        <dbReference type="EMBL" id="CDN46377.1"/>
    </source>
</evidence>
<sequence length="360" mass="39308">MENLAVSGGAQPSRGFWEGKRVLLTGHTGFKGAWLSIWLGRLGAEVTGIALLPETQPSLFALARPDLRESHFQDIRDAARLAELVRSASPDIVMHLGAQALVRPSYQDPLGTFATNVLGTANLLEAVRSVPSARVVVAITTDKVYRNLEHAFPYRETDHLGGHDPYSASKAASEIIIASYRDSFLREKGVAVASARAGNVIGGGDWSADRLLPDAVRAWQSGNSLSVRRPEAKRPWQHVLEPLSAYLVLAERLWSDPSIGDAFNFGPISHEAAPVRQVIEIARASYGRGDVEYGDGTEGPHEAGWLALETAKARHMLGIEPRWSLAEAVDRTMKWYRAQNDGADARALCEAEIDEYEARP</sequence>
<dbReference type="Pfam" id="PF16363">
    <property type="entry name" value="GDP_Man_Dehyd"/>
    <property type="match status" value="1"/>
</dbReference>
<name>A0A068SJX8_NEOGA</name>
<dbReference type="KEGG" id="ngg:RG540_CH01820"/>
<dbReference type="InterPro" id="IPR016040">
    <property type="entry name" value="NAD(P)-bd_dom"/>
</dbReference>
<dbReference type="EMBL" id="HG938353">
    <property type="protein sequence ID" value="CDN46377.1"/>
    <property type="molecule type" value="Genomic_DNA"/>
</dbReference>
<organism evidence="2 3">
    <name type="scientific">Neorhizobium galegae bv. orientalis str. HAMBI 540</name>
    <dbReference type="NCBI Taxonomy" id="1028800"/>
    <lineage>
        <taxon>Bacteria</taxon>
        <taxon>Pseudomonadati</taxon>
        <taxon>Pseudomonadota</taxon>
        <taxon>Alphaproteobacteria</taxon>
        <taxon>Hyphomicrobiales</taxon>
        <taxon>Rhizobiaceae</taxon>
        <taxon>Rhizobium/Agrobacterium group</taxon>
        <taxon>Neorhizobium</taxon>
    </lineage>
</organism>
<keyword evidence="3" id="KW-1185">Reference proteome</keyword>
<evidence type="ECO:0000259" key="1">
    <source>
        <dbReference type="Pfam" id="PF16363"/>
    </source>
</evidence>
<dbReference type="AlphaFoldDB" id="A0A068SJX8"/>
<gene>
    <name evidence="2" type="ORF">RG540_CH01820</name>
</gene>
<dbReference type="Gene3D" id="3.40.50.720">
    <property type="entry name" value="NAD(P)-binding Rossmann-like Domain"/>
    <property type="match status" value="1"/>
</dbReference>
<accession>A0A068SJX8</accession>
<dbReference type="PANTHER" id="PTHR43000">
    <property type="entry name" value="DTDP-D-GLUCOSE 4,6-DEHYDRATASE-RELATED"/>
    <property type="match status" value="1"/>
</dbReference>
<evidence type="ECO:0000313" key="3">
    <source>
        <dbReference type="Proteomes" id="UP000028181"/>
    </source>
</evidence>
<protein>
    <submittedName>
        <fullName evidence="2">CDP-glucose 4,6-dehydratase</fullName>
    </submittedName>
</protein>
<dbReference type="RefSeq" id="WP_051909204.1">
    <property type="nucleotide sequence ID" value="NZ_HG938353.1"/>
</dbReference>
<dbReference type="InterPro" id="IPR013445">
    <property type="entry name" value="CDP_4_6_deHydtase"/>
</dbReference>